<evidence type="ECO:0000256" key="1">
    <source>
        <dbReference type="SAM" id="Phobius"/>
    </source>
</evidence>
<protein>
    <submittedName>
        <fullName evidence="2">Uncharacterized protein</fullName>
    </submittedName>
</protein>
<name>A0A1I5DZJ7_9RHOB</name>
<keyword evidence="3" id="KW-1185">Reference proteome</keyword>
<dbReference type="EMBL" id="FOVP01000014">
    <property type="protein sequence ID" value="SFO04500.1"/>
    <property type="molecule type" value="Genomic_DNA"/>
</dbReference>
<keyword evidence="1" id="KW-1133">Transmembrane helix</keyword>
<sequence length="66" mass="6888">MPQDICVDQRAPDRVSGVPTGFIMTLVILAIAALVVTDPSPDTAVAPAGSTGVALEDWHGNVMRSR</sequence>
<reference evidence="3" key="1">
    <citation type="submission" date="2016-10" db="EMBL/GenBank/DDBJ databases">
        <authorList>
            <person name="Varghese N."/>
            <person name="Submissions S."/>
        </authorList>
    </citation>
    <scope>NUCLEOTIDE SEQUENCE [LARGE SCALE GENOMIC DNA]</scope>
    <source>
        <strain evidence="3">DSM 28463</strain>
    </source>
</reference>
<dbReference type="Proteomes" id="UP000198599">
    <property type="component" value="Unassembled WGS sequence"/>
</dbReference>
<dbReference type="AlphaFoldDB" id="A0A1I5DZJ7"/>
<keyword evidence="1" id="KW-0472">Membrane</keyword>
<feature type="transmembrane region" description="Helical" evidence="1">
    <location>
        <begin position="17"/>
        <end position="36"/>
    </location>
</feature>
<dbReference type="RefSeq" id="WP_092839493.1">
    <property type="nucleotide sequence ID" value="NZ_FOVP01000014.1"/>
</dbReference>
<evidence type="ECO:0000313" key="3">
    <source>
        <dbReference type="Proteomes" id="UP000198599"/>
    </source>
</evidence>
<organism evidence="2 3">
    <name type="scientific">Roseovarius lutimaris</name>
    <dbReference type="NCBI Taxonomy" id="1005928"/>
    <lineage>
        <taxon>Bacteria</taxon>
        <taxon>Pseudomonadati</taxon>
        <taxon>Pseudomonadota</taxon>
        <taxon>Alphaproteobacteria</taxon>
        <taxon>Rhodobacterales</taxon>
        <taxon>Roseobacteraceae</taxon>
        <taxon>Roseovarius</taxon>
    </lineage>
</organism>
<dbReference type="OrthoDB" id="7709208at2"/>
<proteinExistence type="predicted"/>
<evidence type="ECO:0000313" key="2">
    <source>
        <dbReference type="EMBL" id="SFO04500.1"/>
    </source>
</evidence>
<gene>
    <name evidence="2" type="ORF">SAMN04487859_11416</name>
</gene>
<accession>A0A1I5DZJ7</accession>
<keyword evidence="1" id="KW-0812">Transmembrane</keyword>